<dbReference type="GO" id="GO:0005886">
    <property type="term" value="C:plasma membrane"/>
    <property type="evidence" value="ECO:0007669"/>
    <property type="project" value="UniProtKB-SubCell"/>
</dbReference>
<keyword evidence="5 10" id="KW-0145">Chemotaxis</keyword>
<keyword evidence="6 10" id="KW-0812">Transmembrane</keyword>
<evidence type="ECO:0000313" key="12">
    <source>
        <dbReference type="EMBL" id="BBD09402.1"/>
    </source>
</evidence>
<dbReference type="RefSeq" id="WP_126380328.1">
    <property type="nucleotide sequence ID" value="NZ_AP017378.1"/>
</dbReference>
<dbReference type="GO" id="GO:0071978">
    <property type="term" value="P:bacterial-type flagellum-dependent swarming motility"/>
    <property type="evidence" value="ECO:0007669"/>
    <property type="project" value="TreeGrafter"/>
</dbReference>
<proteinExistence type="inferred from homology"/>
<dbReference type="AlphaFoldDB" id="A0A2Z6B1N2"/>
<comment type="function">
    <text evidence="1 10">Controls the rotational direction of flagella during chemotaxis.</text>
</comment>
<dbReference type="Proteomes" id="UP000269883">
    <property type="component" value="Chromosome"/>
</dbReference>
<gene>
    <name evidence="12" type="ORF">DFE_2676</name>
</gene>
<evidence type="ECO:0000256" key="6">
    <source>
        <dbReference type="ARBA" id="ARBA00022692"/>
    </source>
</evidence>
<keyword evidence="7 10" id="KW-0283">Flagellar rotation</keyword>
<keyword evidence="12" id="KW-0282">Flagellum</keyword>
<name>A0A2Z6B1N2_9BACT</name>
<keyword evidence="9 10" id="KW-0472">Membrane</keyword>
<evidence type="ECO:0000256" key="1">
    <source>
        <dbReference type="ARBA" id="ARBA00002254"/>
    </source>
</evidence>
<sequence length="176" mass="19339">MADEQMEAPKEEQKKSGKLKWIIIAVVILALLGGGGFMFKDKIMGMIGMGPDKTEQAAGENGEQQDPLAEGEMDPQDTVLVSLPTFVVNLADPLGRRYLKLTLDVELRNQEAADKLAKNEPKVRDAVILLLSSKTFADLSSIENKLGLKDEIVKRLNQIVGGSNVLRVYFTELVVQ</sequence>
<feature type="region of interest" description="Disordered" evidence="11">
    <location>
        <begin position="51"/>
        <end position="71"/>
    </location>
</feature>
<evidence type="ECO:0000313" key="13">
    <source>
        <dbReference type="Proteomes" id="UP000269883"/>
    </source>
</evidence>
<organism evidence="12 13">
    <name type="scientific">Desulfovibrio ferrophilus</name>
    <dbReference type="NCBI Taxonomy" id="241368"/>
    <lineage>
        <taxon>Bacteria</taxon>
        <taxon>Pseudomonadati</taxon>
        <taxon>Thermodesulfobacteriota</taxon>
        <taxon>Desulfovibrionia</taxon>
        <taxon>Desulfovibrionales</taxon>
        <taxon>Desulfovibrionaceae</taxon>
        <taxon>Desulfovibrio</taxon>
    </lineage>
</organism>
<dbReference type="KEGG" id="dfl:DFE_2676"/>
<comment type="subcellular location">
    <subcellularLocation>
        <location evidence="2">Cell membrane</location>
        <topology evidence="2">Single-pass membrane protein</topology>
    </subcellularLocation>
</comment>
<keyword evidence="4 10" id="KW-1003">Cell membrane</keyword>
<evidence type="ECO:0000256" key="10">
    <source>
        <dbReference type="RuleBase" id="RU364125"/>
    </source>
</evidence>
<dbReference type="PANTHER" id="PTHR35091">
    <property type="entry name" value="FLAGELLAR PROTEIN FLIL"/>
    <property type="match status" value="1"/>
</dbReference>
<reference evidence="12 13" key="1">
    <citation type="journal article" date="2018" name="Sci. Adv.">
        <title>Multi-heme cytochromes provide a pathway for survival in energy-limited environments.</title>
        <authorList>
            <person name="Deng X."/>
            <person name="Dohmae N."/>
            <person name="Nealson K.H."/>
            <person name="Hashimoto K."/>
            <person name="Okamoto A."/>
        </authorList>
    </citation>
    <scope>NUCLEOTIDE SEQUENCE [LARGE SCALE GENOMIC DNA]</scope>
    <source>
        <strain evidence="12 13">IS5</strain>
    </source>
</reference>
<feature type="transmembrane region" description="Helical" evidence="10">
    <location>
        <begin position="20"/>
        <end position="39"/>
    </location>
</feature>
<evidence type="ECO:0000256" key="9">
    <source>
        <dbReference type="ARBA" id="ARBA00023136"/>
    </source>
</evidence>
<evidence type="ECO:0000256" key="2">
    <source>
        <dbReference type="ARBA" id="ARBA00004162"/>
    </source>
</evidence>
<dbReference type="InterPro" id="IPR005503">
    <property type="entry name" value="FliL"/>
</dbReference>
<accession>A0A2Z6B1N2</accession>
<keyword evidence="12" id="KW-0966">Cell projection</keyword>
<evidence type="ECO:0000256" key="4">
    <source>
        <dbReference type="ARBA" id="ARBA00022475"/>
    </source>
</evidence>
<evidence type="ECO:0000256" key="11">
    <source>
        <dbReference type="SAM" id="MobiDB-lite"/>
    </source>
</evidence>
<evidence type="ECO:0000256" key="8">
    <source>
        <dbReference type="ARBA" id="ARBA00022989"/>
    </source>
</evidence>
<dbReference type="GO" id="GO:0006935">
    <property type="term" value="P:chemotaxis"/>
    <property type="evidence" value="ECO:0007669"/>
    <property type="project" value="UniProtKB-KW"/>
</dbReference>
<keyword evidence="13" id="KW-1185">Reference proteome</keyword>
<dbReference type="EMBL" id="AP017378">
    <property type="protein sequence ID" value="BBD09402.1"/>
    <property type="molecule type" value="Genomic_DNA"/>
</dbReference>
<dbReference type="GO" id="GO:0009425">
    <property type="term" value="C:bacterial-type flagellum basal body"/>
    <property type="evidence" value="ECO:0007669"/>
    <property type="project" value="InterPro"/>
</dbReference>
<dbReference type="PANTHER" id="PTHR35091:SF2">
    <property type="entry name" value="FLAGELLAR PROTEIN FLIL"/>
    <property type="match status" value="1"/>
</dbReference>
<evidence type="ECO:0000256" key="7">
    <source>
        <dbReference type="ARBA" id="ARBA00022779"/>
    </source>
</evidence>
<evidence type="ECO:0000256" key="5">
    <source>
        <dbReference type="ARBA" id="ARBA00022500"/>
    </source>
</evidence>
<keyword evidence="8 10" id="KW-1133">Transmembrane helix</keyword>
<protein>
    <recommendedName>
        <fullName evidence="10">Flagellar protein FliL</fullName>
    </recommendedName>
</protein>
<keyword evidence="12" id="KW-0969">Cilium</keyword>
<evidence type="ECO:0000256" key="3">
    <source>
        <dbReference type="ARBA" id="ARBA00008281"/>
    </source>
</evidence>
<comment type="similarity">
    <text evidence="3 10">Belongs to the FliL family.</text>
</comment>
<dbReference type="OrthoDB" id="9799777at2"/>
<dbReference type="Pfam" id="PF03748">
    <property type="entry name" value="FliL"/>
    <property type="match status" value="1"/>
</dbReference>